<feature type="region of interest" description="Disordered" evidence="1">
    <location>
        <begin position="1"/>
        <end position="36"/>
    </location>
</feature>
<gene>
    <name evidence="2" type="ORF">EGH25_05260</name>
</gene>
<comment type="caution">
    <text evidence="2">The sequence shown here is derived from an EMBL/GenBank/DDBJ whole genome shotgun (WGS) entry which is preliminary data.</text>
</comment>
<name>A0A9Q4C3T6_9EURY</name>
<reference evidence="2" key="1">
    <citation type="submission" date="2022-09" db="EMBL/GenBank/DDBJ databases">
        <title>Haloadaptaus new haloarchaeum isolated from saline soil.</title>
        <authorList>
            <person name="Duran-Viseras A."/>
            <person name="Sanchez-Porro C."/>
            <person name="Ventosa A."/>
        </authorList>
    </citation>
    <scope>NUCLEOTIDE SEQUENCE</scope>
    <source>
        <strain evidence="2">F3-133</strain>
    </source>
</reference>
<dbReference type="RefSeq" id="WP_266086598.1">
    <property type="nucleotide sequence ID" value="NZ_RKLV01000004.1"/>
</dbReference>
<evidence type="ECO:0000256" key="1">
    <source>
        <dbReference type="SAM" id="MobiDB-lite"/>
    </source>
</evidence>
<proteinExistence type="predicted"/>
<evidence type="ECO:0000313" key="2">
    <source>
        <dbReference type="EMBL" id="MCX2818758.1"/>
    </source>
</evidence>
<dbReference type="Proteomes" id="UP001149411">
    <property type="component" value="Unassembled WGS sequence"/>
</dbReference>
<dbReference type="EMBL" id="RKLV01000004">
    <property type="protein sequence ID" value="MCX2818758.1"/>
    <property type="molecule type" value="Genomic_DNA"/>
</dbReference>
<evidence type="ECO:0000313" key="3">
    <source>
        <dbReference type="Proteomes" id="UP001149411"/>
    </source>
</evidence>
<accession>A0A9Q4C3T6</accession>
<dbReference type="AlphaFoldDB" id="A0A9Q4C3T6"/>
<protein>
    <submittedName>
        <fullName evidence="2">Uncharacterized protein</fullName>
    </submittedName>
</protein>
<feature type="compositionally biased region" description="Polar residues" evidence="1">
    <location>
        <begin position="13"/>
        <end position="30"/>
    </location>
</feature>
<organism evidence="2 3">
    <name type="scientific">Halorutilus salinus</name>
    <dbReference type="NCBI Taxonomy" id="2487751"/>
    <lineage>
        <taxon>Archaea</taxon>
        <taxon>Methanobacteriati</taxon>
        <taxon>Methanobacteriota</taxon>
        <taxon>Stenosarchaea group</taxon>
        <taxon>Halobacteria</taxon>
        <taxon>Halorutilales</taxon>
        <taxon>Halorutilaceae</taxon>
        <taxon>Halorutilus</taxon>
    </lineage>
</organism>
<sequence>MEKETHRRRTDTEQVPNDGSLSCSSDNTRVSLGEASDEPLNRLAEWRRRERDGIPR</sequence>
<keyword evidence="3" id="KW-1185">Reference proteome</keyword>